<comment type="caution">
    <text evidence="2">The sequence shown here is derived from an EMBL/GenBank/DDBJ whole genome shotgun (WGS) entry which is preliminary data.</text>
</comment>
<dbReference type="SUPFAM" id="SSF53335">
    <property type="entry name" value="S-adenosyl-L-methionine-dependent methyltransferases"/>
    <property type="match status" value="1"/>
</dbReference>
<dbReference type="Pfam" id="PF08241">
    <property type="entry name" value="Methyltransf_11"/>
    <property type="match status" value="1"/>
</dbReference>
<dbReference type="GO" id="GO:0008757">
    <property type="term" value="F:S-adenosylmethionine-dependent methyltransferase activity"/>
    <property type="evidence" value="ECO:0007669"/>
    <property type="project" value="InterPro"/>
</dbReference>
<dbReference type="InterPro" id="IPR029063">
    <property type="entry name" value="SAM-dependent_MTases_sf"/>
</dbReference>
<dbReference type="EMBL" id="WIEZ01000034">
    <property type="protein sequence ID" value="NKM50175.1"/>
    <property type="molecule type" value="Genomic_DNA"/>
</dbReference>
<feature type="domain" description="Methyltransferase type 11" evidence="1">
    <location>
        <begin position="144"/>
        <end position="194"/>
    </location>
</feature>
<dbReference type="GO" id="GO:0032259">
    <property type="term" value="P:methylation"/>
    <property type="evidence" value="ECO:0007669"/>
    <property type="project" value="UniProtKB-KW"/>
</dbReference>
<protein>
    <submittedName>
        <fullName evidence="2">Methyltransferase domain-containing protein</fullName>
    </submittedName>
</protein>
<keyword evidence="2" id="KW-0808">Transferase</keyword>
<organism evidence="2 3">
    <name type="scientific">Rhizobium leguminosarum bv. viciae</name>
    <dbReference type="NCBI Taxonomy" id="387"/>
    <lineage>
        <taxon>Bacteria</taxon>
        <taxon>Pseudomonadati</taxon>
        <taxon>Pseudomonadota</taxon>
        <taxon>Alphaproteobacteria</taxon>
        <taxon>Hyphomicrobiales</taxon>
        <taxon>Rhizobiaceae</taxon>
        <taxon>Rhizobium/Agrobacterium group</taxon>
        <taxon>Rhizobium</taxon>
    </lineage>
</organism>
<dbReference type="Gene3D" id="3.40.50.150">
    <property type="entry name" value="Vaccinia Virus protein VP39"/>
    <property type="match status" value="1"/>
</dbReference>
<accession>A0A8I2KN75</accession>
<gene>
    <name evidence="2" type="ORF">GFL91_35750</name>
</gene>
<dbReference type="AlphaFoldDB" id="A0A8I2KN75"/>
<reference evidence="2" key="1">
    <citation type="submission" date="2019-10" db="EMBL/GenBank/DDBJ databases">
        <title>Rhizobium leguminosarum symbiovar viciae collection.</title>
        <authorList>
            <person name="Boivin S."/>
            <person name="Lepetit M."/>
        </authorList>
    </citation>
    <scope>NUCLEOTIDE SEQUENCE</scope>
    <source>
        <strain evidence="2">L143</strain>
    </source>
</reference>
<dbReference type="RefSeq" id="WP_168277501.1">
    <property type="nucleotide sequence ID" value="NZ_WIEZ01000034.1"/>
</dbReference>
<evidence type="ECO:0000313" key="2">
    <source>
        <dbReference type="EMBL" id="NKM50175.1"/>
    </source>
</evidence>
<evidence type="ECO:0000313" key="3">
    <source>
        <dbReference type="Proteomes" id="UP000662259"/>
    </source>
</evidence>
<sequence>MLSKLVKKFERAQVSLASLLLRRIARAQATSGKASDNVALKLYPNWNDLVASSGTRSDPELRAAARTLLLGQLPAEAWSLIPSLEVRAAPVMSTWTYQNEAMTWDIGQGDLVLDVGSGGWPFKRANHLADKFPEETSHRVETMVRDERPFFEVDLEKLPFEDRAYDFVFCSHVLEHLDNPGQAMRELMRVARRGYIEVPTRLSDVMFNFTRLQNHHRWHSLRQGNTLLLIEWNERERRELGNQFFTALHSEYSNNFQDFFERNRDLFFTSYSWDEKIEFLIIDKDGREFDSSYGSS</sequence>
<keyword evidence="2" id="KW-0489">Methyltransferase</keyword>
<name>A0A8I2KN75_RHILV</name>
<dbReference type="Proteomes" id="UP000662259">
    <property type="component" value="Unassembled WGS sequence"/>
</dbReference>
<evidence type="ECO:0000259" key="1">
    <source>
        <dbReference type="Pfam" id="PF08241"/>
    </source>
</evidence>
<proteinExistence type="predicted"/>
<dbReference type="InterPro" id="IPR013216">
    <property type="entry name" value="Methyltransf_11"/>
</dbReference>